<dbReference type="InterPro" id="IPR015045">
    <property type="entry name" value="MPT-1-like_LmxM"/>
</dbReference>
<dbReference type="Proteomes" id="UP000674179">
    <property type="component" value="Chromosome 10"/>
</dbReference>
<proteinExistence type="predicted"/>
<dbReference type="GeneID" id="94174581"/>
<dbReference type="SUPFAM" id="SSF75005">
    <property type="entry name" value="Arabinanase/levansucrase/invertase"/>
    <property type="match status" value="1"/>
</dbReference>
<evidence type="ECO:0000313" key="2">
    <source>
        <dbReference type="Proteomes" id="UP000674179"/>
    </source>
</evidence>
<dbReference type="InterPro" id="IPR023296">
    <property type="entry name" value="Glyco_hydro_beta-prop_sf"/>
</dbReference>
<sequence>MSFEKHKKAFEANKRVYESALLTFKGVDGFDVYNCSVPFLYRGKKHIYGRVEKREVWAGSHVRLFEETGKDEFTAVPELNWELEDPYIQNVRGEMIFGGTHVRKNGNKVLTYRGYFYRGTPVMLNYFTAGPNYMKDIRVVSLQDGRLGVFSRFRTEVEVYVGFTTVDSVDHLTAAVIASAKPIDFIVPGTWGGVNQAYLLSSGKIGCIGHTAYSDTKSSGEPLTVYVNVSFVFDPEARQVDAQQVIGTKSCYPACPAKIAALEDCVFASGVVMREDGKCDLYSGVGDTHEGRITIDYPFEGYGSIVGDFSFPMTSSL</sequence>
<dbReference type="EMBL" id="JAFHKP010000010">
    <property type="protein sequence ID" value="KAG5484271.1"/>
    <property type="molecule type" value="Genomic_DNA"/>
</dbReference>
<dbReference type="Gene3D" id="2.115.10.20">
    <property type="entry name" value="Glycosyl hydrolase domain, family 43"/>
    <property type="match status" value="1"/>
</dbReference>
<comment type="caution">
    <text evidence="1">The sequence shown here is derived from an EMBL/GenBank/DDBJ whole genome shotgun (WGS) entry which is preliminary data.</text>
</comment>
<dbReference type="Pfam" id="PF08950">
    <property type="entry name" value="DUF1861"/>
    <property type="match status" value="1"/>
</dbReference>
<name>A0A836HU36_LEIEN</name>
<dbReference type="RefSeq" id="XP_067695159.1">
    <property type="nucleotide sequence ID" value="XM_067839071.1"/>
</dbReference>
<dbReference type="PANTHER" id="PTHR37036">
    <property type="match status" value="1"/>
</dbReference>
<organism evidence="1 2">
    <name type="scientific">Leishmania enriettii</name>
    <dbReference type="NCBI Taxonomy" id="5663"/>
    <lineage>
        <taxon>Eukaryota</taxon>
        <taxon>Discoba</taxon>
        <taxon>Euglenozoa</taxon>
        <taxon>Kinetoplastea</taxon>
        <taxon>Metakinetoplastina</taxon>
        <taxon>Trypanosomatida</taxon>
        <taxon>Trypanosomatidae</taxon>
        <taxon>Leishmaniinae</taxon>
        <taxon>Leishmania</taxon>
    </lineage>
</organism>
<gene>
    <name evidence="1" type="ORF">CUR178_07427</name>
</gene>
<protein>
    <submittedName>
        <fullName evidence="1">Uncharacterized protein</fullName>
    </submittedName>
</protein>
<reference evidence="1 2" key="1">
    <citation type="submission" date="2021-02" db="EMBL/GenBank/DDBJ databases">
        <title>Leishmania (Mundinia) enrietti genome sequencing and assembly.</title>
        <authorList>
            <person name="Almutairi H."/>
            <person name="Gatherer D."/>
        </authorList>
    </citation>
    <scope>NUCLEOTIDE SEQUENCE [LARGE SCALE GENOMIC DNA]</scope>
    <source>
        <strain evidence="1">CUR178</strain>
    </source>
</reference>
<dbReference type="AlphaFoldDB" id="A0A836HU36"/>
<evidence type="ECO:0000313" key="1">
    <source>
        <dbReference type="EMBL" id="KAG5484271.1"/>
    </source>
</evidence>
<dbReference type="KEGG" id="lenr:94174581"/>
<keyword evidence="2" id="KW-1185">Reference proteome</keyword>
<dbReference type="PANTHER" id="PTHR37036:SF2">
    <property type="entry name" value="DUF1861 FAMILY PROTEIN"/>
    <property type="match status" value="1"/>
</dbReference>
<dbReference type="OrthoDB" id="268635at2759"/>
<accession>A0A836HU36</accession>